<keyword evidence="2" id="KW-1133">Transmembrane helix</keyword>
<accession>T0K4A5</accession>
<dbReference type="STRING" id="1346791.M529_14745"/>
<name>T0K4A5_9SPHN</name>
<protein>
    <recommendedName>
        <fullName evidence="5">DUF3325 domain-containing protein</fullName>
    </recommendedName>
</protein>
<keyword evidence="2" id="KW-0812">Transmembrane</keyword>
<keyword evidence="4" id="KW-1185">Reference proteome</keyword>
<feature type="transmembrane region" description="Helical" evidence="2">
    <location>
        <begin position="6"/>
        <end position="22"/>
    </location>
</feature>
<dbReference type="PATRIC" id="fig|1346791.3.peg.2838"/>
<dbReference type="eggNOG" id="ENOG50307WM">
    <property type="taxonomic scope" value="Bacteria"/>
</dbReference>
<evidence type="ECO:0000313" key="3">
    <source>
        <dbReference type="EMBL" id="EQB31404.1"/>
    </source>
</evidence>
<sequence length="106" mass="11456">MTLLTLAAILFSASFVLFLGLGDPKRRRAARRGAGHRETVRRLLSFLALLPGMAFLLYGDAAAFLLWLGGAAVAGWIVTLVLASRSDPKGVRRRGVQGRQEAQSAY</sequence>
<feature type="transmembrane region" description="Helical" evidence="2">
    <location>
        <begin position="43"/>
        <end position="59"/>
    </location>
</feature>
<evidence type="ECO:0000256" key="2">
    <source>
        <dbReference type="SAM" id="Phobius"/>
    </source>
</evidence>
<keyword evidence="2" id="KW-0472">Membrane</keyword>
<dbReference type="AlphaFoldDB" id="T0K4A5"/>
<dbReference type="EMBL" id="AUWY01000101">
    <property type="protein sequence ID" value="EQB31404.1"/>
    <property type="molecule type" value="Genomic_DNA"/>
</dbReference>
<organism evidence="3 4">
    <name type="scientific">Sphingobium ummariense RL-3</name>
    <dbReference type="NCBI Taxonomy" id="1346791"/>
    <lineage>
        <taxon>Bacteria</taxon>
        <taxon>Pseudomonadati</taxon>
        <taxon>Pseudomonadota</taxon>
        <taxon>Alphaproteobacteria</taxon>
        <taxon>Sphingomonadales</taxon>
        <taxon>Sphingomonadaceae</taxon>
        <taxon>Sphingobium</taxon>
    </lineage>
</organism>
<comment type="caution">
    <text evidence="3">The sequence shown here is derived from an EMBL/GenBank/DDBJ whole genome shotgun (WGS) entry which is preliminary data.</text>
</comment>
<dbReference type="Proteomes" id="UP000015523">
    <property type="component" value="Unassembled WGS sequence"/>
</dbReference>
<reference evidence="3 4" key="1">
    <citation type="journal article" date="2013" name="Genome Announc.">
        <title>Draft Genome Sequence of Sphingobium ummariense Strain RL-3, a Hexachlorocyclohexane-Degrading Bacterium.</title>
        <authorList>
            <person name="Kohli P."/>
            <person name="Dua A."/>
            <person name="Sangwan N."/>
            <person name="Oldach P."/>
            <person name="Khurana J.P."/>
            <person name="Lal R."/>
        </authorList>
    </citation>
    <scope>NUCLEOTIDE SEQUENCE [LARGE SCALE GENOMIC DNA]</scope>
    <source>
        <strain evidence="3 4">RL-3</strain>
    </source>
</reference>
<feature type="transmembrane region" description="Helical" evidence="2">
    <location>
        <begin position="65"/>
        <end position="84"/>
    </location>
</feature>
<proteinExistence type="predicted"/>
<evidence type="ECO:0008006" key="5">
    <source>
        <dbReference type="Google" id="ProtNLM"/>
    </source>
</evidence>
<evidence type="ECO:0000313" key="4">
    <source>
        <dbReference type="Proteomes" id="UP000015523"/>
    </source>
</evidence>
<feature type="region of interest" description="Disordered" evidence="1">
    <location>
        <begin position="87"/>
        <end position="106"/>
    </location>
</feature>
<evidence type="ECO:0000256" key="1">
    <source>
        <dbReference type="SAM" id="MobiDB-lite"/>
    </source>
</evidence>
<gene>
    <name evidence="3" type="ORF">M529_14745</name>
</gene>